<sequence>MKIWERVTIIEKNSKLFDLKIGKLSNRNAVIPPYFDYDKQTKQFVFIGYYEK</sequence>
<evidence type="ECO:0000313" key="1">
    <source>
        <dbReference type="EMBL" id="ADO83736.1"/>
    </source>
</evidence>
<reference evidence="1 2" key="1">
    <citation type="journal article" date="2010" name="Stand. Genomic Sci.">
        <title>Complete genome sequence of Ilyobacter polytropus type strain (CuHbu1).</title>
        <authorList>
            <person name="Sikorski J."/>
            <person name="Chertkov O."/>
            <person name="Lapidus A."/>
            <person name="Nolan M."/>
            <person name="Lucas S."/>
            <person name="Del Rio T.G."/>
            <person name="Tice H."/>
            <person name="Cheng J.F."/>
            <person name="Tapia R."/>
            <person name="Han C."/>
            <person name="Goodwin L."/>
            <person name="Pitluck S."/>
            <person name="Liolios K."/>
            <person name="Ivanova N."/>
            <person name="Mavromatis K."/>
            <person name="Mikhailova N."/>
            <person name="Pati A."/>
            <person name="Chen A."/>
            <person name="Palaniappan K."/>
            <person name="Land M."/>
            <person name="Hauser L."/>
            <person name="Chang Y.J."/>
            <person name="Jeffries C.D."/>
            <person name="Brambilla E."/>
            <person name="Yasawong M."/>
            <person name="Rohde M."/>
            <person name="Pukall R."/>
            <person name="Spring S."/>
            <person name="Goker M."/>
            <person name="Woyke T."/>
            <person name="Bristow J."/>
            <person name="Eisen J.A."/>
            <person name="Markowitz V."/>
            <person name="Hugenholtz P."/>
            <person name="Kyrpides N.C."/>
            <person name="Klenk H.P."/>
        </authorList>
    </citation>
    <scope>NUCLEOTIDE SEQUENCE [LARGE SCALE GENOMIC DNA]</scope>
    <source>
        <strain evidence="2">ATCC 51220 / DSM 2926 / LMG 16218 / CuHBu1</strain>
        <plasmid evidence="2">pILYOP01</plasmid>
    </source>
</reference>
<accession>E3HBC1</accession>
<geneLocation type="plasmid" evidence="1 2">
    <name>pILYOP01</name>
</geneLocation>
<dbReference type="RefSeq" id="WP_013388398.1">
    <property type="nucleotide sequence ID" value="NC_014633.1"/>
</dbReference>
<protein>
    <submittedName>
        <fullName evidence="1">Uncharacterized protein</fullName>
    </submittedName>
</protein>
<evidence type="ECO:0000313" key="2">
    <source>
        <dbReference type="Proteomes" id="UP000006875"/>
    </source>
</evidence>
<dbReference type="HOGENOM" id="CLU_3080708_0_0_0"/>
<gene>
    <name evidence="1" type="ordered locus">Ilyop_1965</name>
</gene>
<proteinExistence type="predicted"/>
<dbReference type="KEGG" id="ipo:Ilyop_1965"/>
<dbReference type="EMBL" id="CP002282">
    <property type="protein sequence ID" value="ADO83736.1"/>
    <property type="molecule type" value="Genomic_DNA"/>
</dbReference>
<dbReference type="Proteomes" id="UP000006875">
    <property type="component" value="Plasmid pILYOP01"/>
</dbReference>
<dbReference type="AlphaFoldDB" id="E3HBC1"/>
<keyword evidence="2" id="KW-1185">Reference proteome</keyword>
<keyword evidence="1" id="KW-0614">Plasmid</keyword>
<organism evidence="1 2">
    <name type="scientific">Ilyobacter polytropus (strain ATCC 51220 / DSM 2926 / LMG 16218 / CuHBu1)</name>
    <dbReference type="NCBI Taxonomy" id="572544"/>
    <lineage>
        <taxon>Bacteria</taxon>
        <taxon>Fusobacteriati</taxon>
        <taxon>Fusobacteriota</taxon>
        <taxon>Fusobacteriia</taxon>
        <taxon>Fusobacteriales</taxon>
        <taxon>Fusobacteriaceae</taxon>
        <taxon>Ilyobacter</taxon>
    </lineage>
</organism>
<name>E3HBC1_ILYPC</name>